<feature type="domain" description="Multidrug resistance protein MdtA-like C-terminal permuted SH3" evidence="8">
    <location>
        <begin position="324"/>
        <end position="384"/>
    </location>
</feature>
<dbReference type="Gene3D" id="2.40.50.100">
    <property type="match status" value="1"/>
</dbReference>
<comment type="caution">
    <text evidence="9">The sequence shown here is derived from an EMBL/GenBank/DDBJ whole genome shotgun (WGS) entry which is preliminary data.</text>
</comment>
<dbReference type="Gene3D" id="1.10.287.470">
    <property type="entry name" value="Helix hairpin bin"/>
    <property type="match status" value="1"/>
</dbReference>
<dbReference type="FunFam" id="2.40.420.20:FF:000001">
    <property type="entry name" value="Efflux RND transporter periplasmic adaptor subunit"/>
    <property type="match status" value="1"/>
</dbReference>
<keyword evidence="10" id="KW-1185">Reference proteome</keyword>
<gene>
    <name evidence="9" type="ORF">JI742_13610</name>
</gene>
<dbReference type="Gene3D" id="2.40.30.170">
    <property type="match status" value="1"/>
</dbReference>
<dbReference type="PANTHER" id="PTHR30158:SF10">
    <property type="entry name" value="CATION EFFLUX PUMP"/>
    <property type="match status" value="1"/>
</dbReference>
<dbReference type="NCBIfam" id="TIGR01730">
    <property type="entry name" value="RND_mfp"/>
    <property type="match status" value="1"/>
</dbReference>
<accession>A0A9X0XHD5</accession>
<evidence type="ECO:0000256" key="3">
    <source>
        <dbReference type="SAM" id="Coils"/>
    </source>
</evidence>
<proteinExistence type="inferred from homology"/>
<dbReference type="GO" id="GO:0005886">
    <property type="term" value="C:plasma membrane"/>
    <property type="evidence" value="ECO:0007669"/>
    <property type="project" value="TreeGrafter"/>
</dbReference>
<comment type="similarity">
    <text evidence="2">Belongs to the membrane fusion protein (MFP) (TC 8.A.1) family.</text>
</comment>
<evidence type="ECO:0000259" key="8">
    <source>
        <dbReference type="Pfam" id="PF25967"/>
    </source>
</evidence>
<evidence type="ECO:0000313" key="9">
    <source>
        <dbReference type="EMBL" id="MBL0720926.1"/>
    </source>
</evidence>
<dbReference type="InterPro" id="IPR058625">
    <property type="entry name" value="MdtA-like_BSH"/>
</dbReference>
<keyword evidence="3" id="KW-0175">Coiled coil</keyword>
<dbReference type="GO" id="GO:0022857">
    <property type="term" value="F:transmembrane transporter activity"/>
    <property type="evidence" value="ECO:0007669"/>
    <property type="project" value="InterPro"/>
</dbReference>
<evidence type="ECO:0000256" key="1">
    <source>
        <dbReference type="ARBA" id="ARBA00004196"/>
    </source>
</evidence>
<dbReference type="GO" id="GO:0046677">
    <property type="term" value="P:response to antibiotic"/>
    <property type="evidence" value="ECO:0007669"/>
    <property type="project" value="TreeGrafter"/>
</dbReference>
<feature type="domain" description="Multidrug resistance protein MdtA-like alpha-helical hairpin" evidence="5">
    <location>
        <begin position="135"/>
        <end position="203"/>
    </location>
</feature>
<evidence type="ECO:0000256" key="4">
    <source>
        <dbReference type="SAM" id="MobiDB-lite"/>
    </source>
</evidence>
<organism evidence="9 10">
    <name type="scientific">Aquariibacter lacus</name>
    <dbReference type="NCBI Taxonomy" id="2801332"/>
    <lineage>
        <taxon>Bacteria</taxon>
        <taxon>Pseudomonadati</taxon>
        <taxon>Pseudomonadota</taxon>
        <taxon>Betaproteobacteria</taxon>
        <taxon>Burkholderiales</taxon>
        <taxon>Sphaerotilaceae</taxon>
        <taxon>Aquariibacter</taxon>
    </lineage>
</organism>
<dbReference type="InterPro" id="IPR006143">
    <property type="entry name" value="RND_pump_MFP"/>
</dbReference>
<dbReference type="Pfam" id="PF25944">
    <property type="entry name" value="Beta-barrel_RND"/>
    <property type="match status" value="1"/>
</dbReference>
<evidence type="ECO:0000313" key="10">
    <source>
        <dbReference type="Proteomes" id="UP000643207"/>
    </source>
</evidence>
<dbReference type="Pfam" id="PF25967">
    <property type="entry name" value="RND-MFP_C"/>
    <property type="match status" value="1"/>
</dbReference>
<feature type="domain" description="Multidrug resistance protein MdtA-like barrel-sandwich hybrid" evidence="6">
    <location>
        <begin position="94"/>
        <end position="230"/>
    </location>
</feature>
<evidence type="ECO:0000259" key="5">
    <source>
        <dbReference type="Pfam" id="PF25876"/>
    </source>
</evidence>
<evidence type="ECO:0000259" key="7">
    <source>
        <dbReference type="Pfam" id="PF25944"/>
    </source>
</evidence>
<sequence>MTPSIRPLSSDAGTPPDANADATTQPLGRRPWALAATTTLVAVLGSLSLLSGCSEGVQAQGGPPGAPPVAVAPAVERMVREQLDFTGRLEAPESVDIRARVGGPIDKVHFRDGAVVKAGQLLFTIDRRTYAAEVARFESQQAAAQAQFAIAQADLGRAQGLLESRAVSRQEVDQLAAAARTAEAQLRAAEAALQGARLNLAFTEIRAPIAGKLSRAEITTGNLVGPEQVLTTLVSLQKVYAYFDVSEQAFLRLRKVAPATLQARMGLADERGLPHAGAVDFVDNRLNPATGAIRVRAVFDNRDGRFAPGLFARIQLAGGEPRKVVLTPDRAIGTDQSKKFVYVVGADKIAQYREVQPGALREGMRVIEKGLAAGEKVVVSGLQRVRPGAPLEPLELPVDANGLPVEAAPGAAPAAAPASAASAAGA</sequence>
<protein>
    <submittedName>
        <fullName evidence="9">Efflux RND transporter periplasmic adaptor subunit</fullName>
    </submittedName>
</protein>
<evidence type="ECO:0000259" key="6">
    <source>
        <dbReference type="Pfam" id="PF25917"/>
    </source>
</evidence>
<dbReference type="PANTHER" id="PTHR30158">
    <property type="entry name" value="ACRA/E-RELATED COMPONENT OF DRUG EFFLUX TRANSPORTER"/>
    <property type="match status" value="1"/>
</dbReference>
<name>A0A9X0XHD5_9BURK</name>
<feature type="coiled-coil region" evidence="3">
    <location>
        <begin position="172"/>
        <end position="206"/>
    </location>
</feature>
<feature type="region of interest" description="Disordered" evidence="4">
    <location>
        <begin position="1"/>
        <end position="26"/>
    </location>
</feature>
<dbReference type="Pfam" id="PF25917">
    <property type="entry name" value="BSH_RND"/>
    <property type="match status" value="1"/>
</dbReference>
<reference evidence="9 10" key="1">
    <citation type="submission" date="2021-01" db="EMBL/GenBank/DDBJ databases">
        <title>Piscinibacter sp. Jin2 Genome sequencing and assembly.</title>
        <authorList>
            <person name="Kim I."/>
        </authorList>
    </citation>
    <scope>NUCLEOTIDE SEQUENCE [LARGE SCALE GENOMIC DNA]</scope>
    <source>
        <strain evidence="9 10">Jin2</strain>
    </source>
</reference>
<dbReference type="SUPFAM" id="SSF111369">
    <property type="entry name" value="HlyD-like secretion proteins"/>
    <property type="match status" value="1"/>
</dbReference>
<dbReference type="Pfam" id="PF25876">
    <property type="entry name" value="HH_MFP_RND"/>
    <property type="match status" value="1"/>
</dbReference>
<dbReference type="Gene3D" id="2.40.420.20">
    <property type="match status" value="1"/>
</dbReference>
<dbReference type="InterPro" id="IPR058624">
    <property type="entry name" value="MdtA-like_HH"/>
</dbReference>
<dbReference type="GO" id="GO:0030313">
    <property type="term" value="C:cell envelope"/>
    <property type="evidence" value="ECO:0007669"/>
    <property type="project" value="UniProtKB-SubCell"/>
</dbReference>
<dbReference type="InterPro" id="IPR058626">
    <property type="entry name" value="MdtA-like_b-barrel"/>
</dbReference>
<dbReference type="EMBL" id="JAERRA010000002">
    <property type="protein sequence ID" value="MBL0720926.1"/>
    <property type="molecule type" value="Genomic_DNA"/>
</dbReference>
<feature type="domain" description="Multidrug resistance protein MdtA-like beta-barrel" evidence="7">
    <location>
        <begin position="239"/>
        <end position="317"/>
    </location>
</feature>
<dbReference type="Proteomes" id="UP000643207">
    <property type="component" value="Unassembled WGS sequence"/>
</dbReference>
<dbReference type="RefSeq" id="WP_201827851.1">
    <property type="nucleotide sequence ID" value="NZ_JAERRA010000002.1"/>
</dbReference>
<feature type="region of interest" description="Disordered" evidence="4">
    <location>
        <begin position="407"/>
        <end position="426"/>
    </location>
</feature>
<dbReference type="InterPro" id="IPR058627">
    <property type="entry name" value="MdtA-like_C"/>
</dbReference>
<dbReference type="AlphaFoldDB" id="A0A9X0XHD5"/>
<evidence type="ECO:0000256" key="2">
    <source>
        <dbReference type="ARBA" id="ARBA00009477"/>
    </source>
</evidence>
<comment type="subcellular location">
    <subcellularLocation>
        <location evidence="1">Cell envelope</location>
    </subcellularLocation>
</comment>